<reference evidence="1 2" key="1">
    <citation type="submission" date="2015-11" db="EMBL/GenBank/DDBJ databases">
        <title>Exploring the genomic traits of fungus-feeding bacterial genus Collimonas.</title>
        <authorList>
            <person name="Song C."/>
            <person name="Schmidt R."/>
            <person name="de Jager V."/>
            <person name="Krzyzanowska D."/>
            <person name="Jongedijk E."/>
            <person name="Cankar K."/>
            <person name="Beekwilder J."/>
            <person name="van Veen A."/>
            <person name="de Boer W."/>
            <person name="van Veen J.A."/>
            <person name="Garbeva P."/>
        </authorList>
    </citation>
    <scope>NUCLEOTIDE SEQUENCE [LARGE SCALE GENOMIC DNA]</scope>
    <source>
        <strain evidence="1 2">Ter6</strain>
    </source>
</reference>
<evidence type="ECO:0000313" key="1">
    <source>
        <dbReference type="EMBL" id="AMO94010.1"/>
    </source>
</evidence>
<evidence type="ECO:0000313" key="2">
    <source>
        <dbReference type="Proteomes" id="UP000072421"/>
    </source>
</evidence>
<accession>A0A127P857</accession>
<dbReference type="AlphaFoldDB" id="A0A127P857"/>
<sequence length="38" mass="4392">MAAIFESPFASCIETFSLLRCVKSFDLFHQSWDSRIHA</sequence>
<organism evidence="1">
    <name type="scientific">Collimonas fungivorans</name>
    <dbReference type="NCBI Taxonomy" id="158899"/>
    <lineage>
        <taxon>Bacteria</taxon>
        <taxon>Pseudomonadati</taxon>
        <taxon>Pseudomonadota</taxon>
        <taxon>Betaproteobacteria</taxon>
        <taxon>Burkholderiales</taxon>
        <taxon>Oxalobacteraceae</taxon>
        <taxon>Collimonas</taxon>
    </lineage>
</organism>
<proteinExistence type="predicted"/>
<protein>
    <submittedName>
        <fullName evidence="1">Uncharacterized protein</fullName>
    </submittedName>
</protein>
<name>A0A127P857_9BURK</name>
<gene>
    <name evidence="1" type="ORF">CFter6_1298</name>
</gene>
<dbReference type="EMBL" id="CP013232">
    <property type="protein sequence ID" value="AMO94010.1"/>
    <property type="molecule type" value="Genomic_DNA"/>
</dbReference>
<dbReference type="Proteomes" id="UP000072421">
    <property type="component" value="Chromosome"/>
</dbReference>